<evidence type="ECO:0000313" key="6">
    <source>
        <dbReference type="EMBL" id="RAK69070.1"/>
    </source>
</evidence>
<dbReference type="SUPFAM" id="SSF53720">
    <property type="entry name" value="ALDH-like"/>
    <property type="match status" value="1"/>
</dbReference>
<dbReference type="InterPro" id="IPR016161">
    <property type="entry name" value="Ald_DH/histidinol_DH"/>
</dbReference>
<dbReference type="Gene3D" id="3.40.605.10">
    <property type="entry name" value="Aldehyde Dehydrogenase, Chain A, domain 1"/>
    <property type="match status" value="1"/>
</dbReference>
<feature type="domain" description="Aldehyde dehydrogenase" evidence="5">
    <location>
        <begin position="17"/>
        <end position="462"/>
    </location>
</feature>
<keyword evidence="7" id="KW-1185">Reference proteome</keyword>
<reference evidence="6 7" key="1">
    <citation type="submission" date="2018-05" db="EMBL/GenBank/DDBJ databases">
        <authorList>
            <person name="Lanie J.A."/>
            <person name="Ng W.-L."/>
            <person name="Kazmierczak K.M."/>
            <person name="Andrzejewski T.M."/>
            <person name="Davidsen T.M."/>
            <person name="Wayne K.J."/>
            <person name="Tettelin H."/>
            <person name="Glass J.I."/>
            <person name="Rusch D."/>
            <person name="Podicherti R."/>
            <person name="Tsui H.-C.T."/>
            <person name="Winkler M.E."/>
        </authorList>
    </citation>
    <scope>NUCLEOTIDE SEQUENCE [LARGE SCALE GENOMIC DNA]</scope>
    <source>
        <strain evidence="6 7">BUT-10</strain>
    </source>
</reference>
<dbReference type="Pfam" id="PF00171">
    <property type="entry name" value="Aldedh"/>
    <property type="match status" value="1"/>
</dbReference>
<proteinExistence type="inferred from homology"/>
<dbReference type="GO" id="GO:0016620">
    <property type="term" value="F:oxidoreductase activity, acting on the aldehyde or oxo group of donors, NAD or NADP as acceptor"/>
    <property type="evidence" value="ECO:0007669"/>
    <property type="project" value="InterPro"/>
</dbReference>
<dbReference type="InterPro" id="IPR016162">
    <property type="entry name" value="Ald_DH_N"/>
</dbReference>
<feature type="active site" evidence="3">
    <location>
        <position position="241"/>
    </location>
</feature>
<sequence>MSDYKLLINGHLVDGDATLEVINPATEEPVAVCARASKAQLDQAVAAAKAAFPAWSATPIDERRKALLAIADVIQANLPDLARLLTQEQGKPLQDAMGEVFGTAAFFRYFASLDLSPKVVQDDATSRVEIRRRPLGVVGAIVPWNFPMILMAFKVPAALLAGNTVVLKPAPTTPLTALKLGALIKDILPPGVLNIITDANDLGGEMTKHPDIRKISFTGSTETGKKVMASAADALKRVSLELGGNDALIVLDDVDPKETAPKVYGAAMQNAGQVCIAAKRIYVHESIYDAMCDELAKLAKEAVVGDGLQQGTQMGPLQNKQQFEKVLGFIESAKKDGKIIAGGNRKGDKGYFIEPTVVRDIADGSKLVDEEQFGPVMPVIKYSDPAEAIARANASIYGLGGSIWAKDSEKAWSLAEKMESGSVWVNKHADLQPHLPFGGSKFSGVGVELGEEGLKEFTQIQTLNMAR</sequence>
<dbReference type="FunFam" id="3.40.605.10:FF:000007">
    <property type="entry name" value="NAD/NADP-dependent betaine aldehyde dehydrogenase"/>
    <property type="match status" value="1"/>
</dbReference>
<dbReference type="InterPro" id="IPR029510">
    <property type="entry name" value="Ald_DH_CS_GLU"/>
</dbReference>
<evidence type="ECO:0000313" key="7">
    <source>
        <dbReference type="Proteomes" id="UP000249524"/>
    </source>
</evidence>
<evidence type="ECO:0000256" key="1">
    <source>
        <dbReference type="ARBA" id="ARBA00009986"/>
    </source>
</evidence>
<dbReference type="CDD" id="cd07106">
    <property type="entry name" value="ALDH_AldA-AAD23400"/>
    <property type="match status" value="1"/>
</dbReference>
<dbReference type="Proteomes" id="UP000249524">
    <property type="component" value="Unassembled WGS sequence"/>
</dbReference>
<protein>
    <submittedName>
        <fullName evidence="6">Aldehyde dehydrogenase</fullName>
    </submittedName>
</protein>
<evidence type="ECO:0000259" key="5">
    <source>
        <dbReference type="Pfam" id="PF00171"/>
    </source>
</evidence>
<dbReference type="InterPro" id="IPR016163">
    <property type="entry name" value="Ald_DH_C"/>
</dbReference>
<keyword evidence="2 4" id="KW-0560">Oxidoreductase</keyword>
<dbReference type="PROSITE" id="PS00687">
    <property type="entry name" value="ALDEHYDE_DEHYDR_GLU"/>
    <property type="match status" value="1"/>
</dbReference>
<dbReference type="EMBL" id="QFYS01000001">
    <property type="protein sequence ID" value="RAK69070.1"/>
    <property type="molecule type" value="Genomic_DNA"/>
</dbReference>
<evidence type="ECO:0000256" key="2">
    <source>
        <dbReference type="ARBA" id="ARBA00023002"/>
    </source>
</evidence>
<dbReference type="InterPro" id="IPR044086">
    <property type="entry name" value="LUC3-like"/>
</dbReference>
<organism evidence="6 7">
    <name type="scientific">Phenylobacterium kunshanense</name>
    <dbReference type="NCBI Taxonomy" id="1445034"/>
    <lineage>
        <taxon>Bacteria</taxon>
        <taxon>Pseudomonadati</taxon>
        <taxon>Pseudomonadota</taxon>
        <taxon>Alphaproteobacteria</taxon>
        <taxon>Caulobacterales</taxon>
        <taxon>Caulobacteraceae</taxon>
        <taxon>Phenylobacterium</taxon>
    </lineage>
</organism>
<dbReference type="Gene3D" id="3.40.309.10">
    <property type="entry name" value="Aldehyde Dehydrogenase, Chain A, domain 2"/>
    <property type="match status" value="1"/>
</dbReference>
<evidence type="ECO:0000256" key="3">
    <source>
        <dbReference type="PROSITE-ProRule" id="PRU10007"/>
    </source>
</evidence>
<dbReference type="PANTHER" id="PTHR11699">
    <property type="entry name" value="ALDEHYDE DEHYDROGENASE-RELATED"/>
    <property type="match status" value="1"/>
</dbReference>
<comment type="caution">
    <text evidence="6">The sequence shown here is derived from an EMBL/GenBank/DDBJ whole genome shotgun (WGS) entry which is preliminary data.</text>
</comment>
<dbReference type="InterPro" id="IPR015590">
    <property type="entry name" value="Aldehyde_DH_dom"/>
</dbReference>
<evidence type="ECO:0000256" key="4">
    <source>
        <dbReference type="RuleBase" id="RU003345"/>
    </source>
</evidence>
<dbReference type="OrthoDB" id="9812625at2"/>
<name>A0A328BP04_9CAUL</name>
<gene>
    <name evidence="6" type="ORF">DJ019_03430</name>
</gene>
<dbReference type="AlphaFoldDB" id="A0A328BP04"/>
<dbReference type="RefSeq" id="WP_111274561.1">
    <property type="nucleotide sequence ID" value="NZ_QFYS01000001.1"/>
</dbReference>
<comment type="similarity">
    <text evidence="1 4">Belongs to the aldehyde dehydrogenase family.</text>
</comment>
<dbReference type="FunFam" id="3.40.309.10:FF:000009">
    <property type="entry name" value="Aldehyde dehydrogenase A"/>
    <property type="match status" value="1"/>
</dbReference>
<accession>A0A328BP04</accession>